<evidence type="ECO:0000313" key="9">
    <source>
        <dbReference type="EMBL" id="HJC45811.1"/>
    </source>
</evidence>
<feature type="transmembrane region" description="Helical" evidence="8">
    <location>
        <begin position="356"/>
        <end position="381"/>
    </location>
</feature>
<dbReference type="InterPro" id="IPR001463">
    <property type="entry name" value="Na/Ala_symport"/>
</dbReference>
<dbReference type="Proteomes" id="UP000823906">
    <property type="component" value="Unassembled WGS sequence"/>
</dbReference>
<comment type="caution">
    <text evidence="9">The sequence shown here is derived from an EMBL/GenBank/DDBJ whole genome shotgun (WGS) entry which is preliminary data.</text>
</comment>
<keyword evidence="4 8" id="KW-1003">Cell membrane</keyword>
<dbReference type="PANTHER" id="PTHR30330">
    <property type="entry name" value="AGSS FAMILY TRANSPORTER, SODIUM-ALANINE"/>
    <property type="match status" value="1"/>
</dbReference>
<feature type="transmembrane region" description="Helical" evidence="8">
    <location>
        <begin position="71"/>
        <end position="92"/>
    </location>
</feature>
<dbReference type="EMBL" id="DWWN01000044">
    <property type="protein sequence ID" value="HJC45811.1"/>
    <property type="molecule type" value="Genomic_DNA"/>
</dbReference>
<evidence type="ECO:0000256" key="5">
    <source>
        <dbReference type="ARBA" id="ARBA00022692"/>
    </source>
</evidence>
<sequence length="464" mass="47622">MELLSAINGVVWGPLGVGLLAAAGLWLTVRTGWFQLTRLPLWLGQTLGAILRRSPDLAREDAGSISPLQSLCTALGATIGTGSIVGVGAALISGGPGGIFWMWVTAFFGMMTAYAENLLGLRYRQYRAGSWHGGPMYYLSAGVGALPRGRLAGRVLAGTFALLCVLASFGIGNLSQVNAIAASLEGAFGLPPALTGAALALVTALVLLRGMKGVASAAGRLVPFMAVFYLAGTALVVLTHADALPAAFGSIFRGAFGLRAAGGGAVGYGMAAAVQWGSMRGSFSSEAGLGSSAIASGPASTREPARQGMWGIFQVFVSTFLVCTMTALAMLTTGLVDLDTGRMLSPAPAPDLAGEAFSAALGPLGPGFVAGAVLLFAWSSVLGWSQYGAECWAYLFGPGTVWAYRLAFLALILPGATAGFTAAWALSDTFNGLMMLPNLAGLFALSGQVAEETRQYLRRLDQSG</sequence>
<accession>A0A9D2T559</accession>
<dbReference type="GO" id="GO:0005886">
    <property type="term" value="C:plasma membrane"/>
    <property type="evidence" value="ECO:0007669"/>
    <property type="project" value="UniProtKB-SubCell"/>
</dbReference>
<dbReference type="GO" id="GO:0005283">
    <property type="term" value="F:amino acid:sodium symporter activity"/>
    <property type="evidence" value="ECO:0007669"/>
    <property type="project" value="InterPro"/>
</dbReference>
<evidence type="ECO:0000256" key="1">
    <source>
        <dbReference type="ARBA" id="ARBA00004651"/>
    </source>
</evidence>
<keyword evidence="7 8" id="KW-0472">Membrane</keyword>
<evidence type="ECO:0000256" key="4">
    <source>
        <dbReference type="ARBA" id="ARBA00022475"/>
    </source>
</evidence>
<dbReference type="PANTHER" id="PTHR30330:SF3">
    <property type="entry name" value="TRANSCRIPTIONAL REGULATOR, LRP FAMILY"/>
    <property type="match status" value="1"/>
</dbReference>
<reference evidence="9" key="1">
    <citation type="journal article" date="2021" name="PeerJ">
        <title>Extensive microbial diversity within the chicken gut microbiome revealed by metagenomics and culture.</title>
        <authorList>
            <person name="Gilroy R."/>
            <person name="Ravi A."/>
            <person name="Getino M."/>
            <person name="Pursley I."/>
            <person name="Horton D.L."/>
            <person name="Alikhan N.F."/>
            <person name="Baker D."/>
            <person name="Gharbi K."/>
            <person name="Hall N."/>
            <person name="Watson M."/>
            <person name="Adriaenssens E.M."/>
            <person name="Foster-Nyarko E."/>
            <person name="Jarju S."/>
            <person name="Secka A."/>
            <person name="Antonio M."/>
            <person name="Oren A."/>
            <person name="Chaudhuri R.R."/>
            <person name="La Ragione R."/>
            <person name="Hildebrand F."/>
            <person name="Pallen M.J."/>
        </authorList>
    </citation>
    <scope>NUCLEOTIDE SEQUENCE</scope>
    <source>
        <strain evidence="9">ChiSjej5B23-2810</strain>
    </source>
</reference>
<feature type="transmembrane region" description="Helical" evidence="8">
    <location>
        <begin position="7"/>
        <end position="27"/>
    </location>
</feature>
<feature type="transmembrane region" description="Helical" evidence="8">
    <location>
        <begin position="98"/>
        <end position="119"/>
    </location>
</feature>
<evidence type="ECO:0000256" key="6">
    <source>
        <dbReference type="ARBA" id="ARBA00022989"/>
    </source>
</evidence>
<evidence type="ECO:0000256" key="7">
    <source>
        <dbReference type="ARBA" id="ARBA00023136"/>
    </source>
</evidence>
<dbReference type="Gene3D" id="1.20.1740.10">
    <property type="entry name" value="Amino acid/polyamine transporter I"/>
    <property type="match status" value="1"/>
</dbReference>
<feature type="transmembrane region" description="Helical" evidence="8">
    <location>
        <begin position="155"/>
        <end position="175"/>
    </location>
</feature>
<feature type="transmembrane region" description="Helical" evidence="8">
    <location>
        <begin position="312"/>
        <end position="336"/>
    </location>
</feature>
<dbReference type="NCBIfam" id="TIGR00835">
    <property type="entry name" value="agcS"/>
    <property type="match status" value="1"/>
</dbReference>
<dbReference type="Pfam" id="PF01235">
    <property type="entry name" value="Na_Ala_symp"/>
    <property type="match status" value="1"/>
</dbReference>
<feature type="transmembrane region" description="Helical" evidence="8">
    <location>
        <begin position="251"/>
        <end position="274"/>
    </location>
</feature>
<evidence type="ECO:0000256" key="3">
    <source>
        <dbReference type="ARBA" id="ARBA00022448"/>
    </source>
</evidence>
<comment type="subcellular location">
    <subcellularLocation>
        <location evidence="1 8">Cell membrane</location>
        <topology evidence="1 8">Multi-pass membrane protein</topology>
    </subcellularLocation>
</comment>
<keyword evidence="5 8" id="KW-0812">Transmembrane</keyword>
<name>A0A9D2T559_9FIRM</name>
<dbReference type="AlphaFoldDB" id="A0A9D2T559"/>
<organism evidence="9 10">
    <name type="scientific">Candidatus Faecalibacterium faecigallinarum</name>
    <dbReference type="NCBI Taxonomy" id="2838577"/>
    <lineage>
        <taxon>Bacteria</taxon>
        <taxon>Bacillati</taxon>
        <taxon>Bacillota</taxon>
        <taxon>Clostridia</taxon>
        <taxon>Eubacteriales</taxon>
        <taxon>Oscillospiraceae</taxon>
        <taxon>Faecalibacterium</taxon>
    </lineage>
</organism>
<proteinExistence type="inferred from homology"/>
<feature type="transmembrane region" description="Helical" evidence="8">
    <location>
        <begin position="402"/>
        <end position="426"/>
    </location>
</feature>
<feature type="transmembrane region" description="Helical" evidence="8">
    <location>
        <begin position="220"/>
        <end position="239"/>
    </location>
</feature>
<dbReference type="PRINTS" id="PR00175">
    <property type="entry name" value="NAALASMPORT"/>
</dbReference>
<feature type="transmembrane region" description="Helical" evidence="8">
    <location>
        <begin position="187"/>
        <end position="208"/>
    </location>
</feature>
<comment type="similarity">
    <text evidence="2 8">Belongs to the alanine or glycine:cation symporter (AGCS) (TC 2.A.25) family.</text>
</comment>
<evidence type="ECO:0000256" key="8">
    <source>
        <dbReference type="RuleBase" id="RU363064"/>
    </source>
</evidence>
<evidence type="ECO:0000256" key="2">
    <source>
        <dbReference type="ARBA" id="ARBA00009261"/>
    </source>
</evidence>
<reference evidence="9" key="2">
    <citation type="submission" date="2021-04" db="EMBL/GenBank/DDBJ databases">
        <authorList>
            <person name="Gilroy R."/>
        </authorList>
    </citation>
    <scope>NUCLEOTIDE SEQUENCE</scope>
    <source>
        <strain evidence="9">ChiSjej5B23-2810</strain>
    </source>
</reference>
<keyword evidence="3 8" id="KW-0813">Transport</keyword>
<keyword evidence="6 8" id="KW-1133">Transmembrane helix</keyword>
<keyword evidence="8" id="KW-0769">Symport</keyword>
<dbReference type="PROSITE" id="PS00873">
    <property type="entry name" value="NA_ALANINE_SYMP"/>
    <property type="match status" value="1"/>
</dbReference>
<protein>
    <submittedName>
        <fullName evidence="9">Amino acid carrier protein</fullName>
    </submittedName>
</protein>
<evidence type="ECO:0000313" key="10">
    <source>
        <dbReference type="Proteomes" id="UP000823906"/>
    </source>
</evidence>
<gene>
    <name evidence="9" type="ORF">H9703_06750</name>
</gene>